<sequence length="80" mass="7827">MARILVSAAVMVGCGVLGAAPAGADPSPFNTLSSSCNQTAPAGRDALLEGIRRGIADWSAGAPHTPARTACGVNPPPTTG</sequence>
<feature type="region of interest" description="Disordered" evidence="1">
    <location>
        <begin position="58"/>
        <end position="80"/>
    </location>
</feature>
<comment type="caution">
    <text evidence="3">The sequence shown here is derived from an EMBL/GenBank/DDBJ whole genome shotgun (WGS) entry which is preliminary data.</text>
</comment>
<feature type="chain" id="PRO_5008299936" evidence="2">
    <location>
        <begin position="25"/>
        <end position="80"/>
    </location>
</feature>
<dbReference type="EMBL" id="LZSX01000099">
    <property type="protein sequence ID" value="OBB79009.1"/>
    <property type="molecule type" value="Genomic_DNA"/>
</dbReference>
<proteinExistence type="predicted"/>
<dbReference type="OrthoDB" id="4741730at2"/>
<evidence type="ECO:0000256" key="2">
    <source>
        <dbReference type="SAM" id="SignalP"/>
    </source>
</evidence>
<feature type="signal peptide" evidence="2">
    <location>
        <begin position="1"/>
        <end position="24"/>
    </location>
</feature>
<organism evidence="3 4">
    <name type="scientific">Mycobacterium colombiense</name>
    <dbReference type="NCBI Taxonomy" id="339268"/>
    <lineage>
        <taxon>Bacteria</taxon>
        <taxon>Bacillati</taxon>
        <taxon>Actinomycetota</taxon>
        <taxon>Actinomycetes</taxon>
        <taxon>Mycobacteriales</taxon>
        <taxon>Mycobacteriaceae</taxon>
        <taxon>Mycobacterium</taxon>
        <taxon>Mycobacterium avium complex (MAC)</taxon>
    </lineage>
</organism>
<gene>
    <name evidence="3" type="ORF">A5760_21560</name>
</gene>
<reference evidence="3 4" key="1">
    <citation type="submission" date="2016-06" db="EMBL/GenBank/DDBJ databases">
        <authorList>
            <person name="Kjaerup R.B."/>
            <person name="Dalgaard T.S."/>
            <person name="Juul-Madsen H.R."/>
        </authorList>
    </citation>
    <scope>NUCLEOTIDE SEQUENCE [LARGE SCALE GENOMIC DNA]</scope>
    <source>
        <strain evidence="3 4">852002-51834_SCH5396731</strain>
    </source>
</reference>
<accession>A0A1A0V705</accession>
<dbReference type="Proteomes" id="UP000091914">
    <property type="component" value="Unassembled WGS sequence"/>
</dbReference>
<dbReference type="AlphaFoldDB" id="A0A1A0V705"/>
<keyword evidence="2" id="KW-0732">Signal</keyword>
<evidence type="ECO:0000313" key="4">
    <source>
        <dbReference type="Proteomes" id="UP000091914"/>
    </source>
</evidence>
<name>A0A1A0V705_9MYCO</name>
<evidence type="ECO:0000256" key="1">
    <source>
        <dbReference type="SAM" id="MobiDB-lite"/>
    </source>
</evidence>
<protein>
    <submittedName>
        <fullName evidence="3">Uncharacterized protein</fullName>
    </submittedName>
</protein>
<evidence type="ECO:0000313" key="3">
    <source>
        <dbReference type="EMBL" id="OBB79009.1"/>
    </source>
</evidence>